<organism evidence="5 6">
    <name type="scientific">Folsomia candida</name>
    <name type="common">Springtail</name>
    <dbReference type="NCBI Taxonomy" id="158441"/>
    <lineage>
        <taxon>Eukaryota</taxon>
        <taxon>Metazoa</taxon>
        <taxon>Ecdysozoa</taxon>
        <taxon>Arthropoda</taxon>
        <taxon>Hexapoda</taxon>
        <taxon>Collembola</taxon>
        <taxon>Entomobryomorpha</taxon>
        <taxon>Isotomoidea</taxon>
        <taxon>Isotomidae</taxon>
        <taxon>Proisotominae</taxon>
        <taxon>Folsomia</taxon>
    </lineage>
</organism>
<feature type="domain" description="CUB" evidence="4">
    <location>
        <begin position="44"/>
        <end position="160"/>
    </location>
</feature>
<dbReference type="EMBL" id="LNIX01000010">
    <property type="protein sequence ID" value="OXA49368.1"/>
    <property type="molecule type" value="Genomic_DNA"/>
</dbReference>
<evidence type="ECO:0000259" key="4">
    <source>
        <dbReference type="PROSITE" id="PS01180"/>
    </source>
</evidence>
<dbReference type="PANTHER" id="PTHR24251">
    <property type="entry name" value="OVOCHYMASE-RELATED"/>
    <property type="match status" value="1"/>
</dbReference>
<dbReference type="Gene3D" id="2.60.120.290">
    <property type="entry name" value="Spermadhesin, CUB domain"/>
    <property type="match status" value="1"/>
</dbReference>
<name>A0A226DWG2_FOLCA</name>
<evidence type="ECO:0000313" key="6">
    <source>
        <dbReference type="Proteomes" id="UP000198287"/>
    </source>
</evidence>
<accession>A0A226DWG2</accession>
<evidence type="ECO:0000256" key="3">
    <source>
        <dbReference type="PROSITE-ProRule" id="PRU00059"/>
    </source>
</evidence>
<proteinExistence type="predicted"/>
<comment type="caution">
    <text evidence="5">The sequence shown here is derived from an EMBL/GenBank/DDBJ whole genome shotgun (WGS) entry which is preliminary data.</text>
</comment>
<dbReference type="InterPro" id="IPR000859">
    <property type="entry name" value="CUB_dom"/>
</dbReference>
<dbReference type="PANTHER" id="PTHR24251:SF21">
    <property type="entry name" value="OVOCHYMASE-1"/>
    <property type="match status" value="1"/>
</dbReference>
<keyword evidence="6" id="KW-1185">Reference proteome</keyword>
<evidence type="ECO:0000313" key="5">
    <source>
        <dbReference type="EMBL" id="OXA49368.1"/>
    </source>
</evidence>
<protein>
    <submittedName>
        <fullName evidence="5">Cubilin</fullName>
    </submittedName>
</protein>
<evidence type="ECO:0000256" key="2">
    <source>
        <dbReference type="ARBA" id="ARBA00023157"/>
    </source>
</evidence>
<dbReference type="CDD" id="cd00041">
    <property type="entry name" value="CUB"/>
    <property type="match status" value="1"/>
</dbReference>
<dbReference type="InterPro" id="IPR035914">
    <property type="entry name" value="Sperma_CUB_dom_sf"/>
</dbReference>
<dbReference type="AlphaFoldDB" id="A0A226DWG2"/>
<reference evidence="5 6" key="1">
    <citation type="submission" date="2015-12" db="EMBL/GenBank/DDBJ databases">
        <title>The genome of Folsomia candida.</title>
        <authorList>
            <person name="Faddeeva A."/>
            <person name="Derks M.F."/>
            <person name="Anvar Y."/>
            <person name="Smit S."/>
            <person name="Van Straalen N."/>
            <person name="Roelofs D."/>
        </authorList>
    </citation>
    <scope>NUCLEOTIDE SEQUENCE [LARGE SCALE GENOMIC DNA]</scope>
    <source>
        <strain evidence="5 6">VU population</strain>
        <tissue evidence="5">Whole body</tissue>
    </source>
</reference>
<gene>
    <name evidence="5" type="ORF">Fcan01_15503</name>
</gene>
<keyword evidence="2" id="KW-1015">Disulfide bond</keyword>
<dbReference type="STRING" id="158441.A0A226DWG2"/>
<keyword evidence="1" id="KW-0677">Repeat</keyword>
<dbReference type="PROSITE" id="PS01180">
    <property type="entry name" value="CUB"/>
    <property type="match status" value="1"/>
</dbReference>
<dbReference type="Pfam" id="PF00431">
    <property type="entry name" value="CUB"/>
    <property type="match status" value="1"/>
</dbReference>
<dbReference type="SUPFAM" id="SSF49854">
    <property type="entry name" value="Spermadhesin, CUB domain"/>
    <property type="match status" value="1"/>
</dbReference>
<dbReference type="Proteomes" id="UP000198287">
    <property type="component" value="Unassembled WGS sequence"/>
</dbReference>
<dbReference type="OrthoDB" id="10059102at2759"/>
<sequence length="160" mass="17790">MFEHRTSIGEDYFLTSGFALVTLNVGNAPSRGFRLEFYSSMFPDSQDLTSLQPLNTNIGNISYPVGGGNYRLNENALFVINPIVPAQRTVMFTRMDVEYGSVCQYDAVTIYNWFNNQYVQVAKVCGTSLPPLTTFESGVGLITFQSDSSVVGTGFDFEWV</sequence>
<evidence type="ECO:0000256" key="1">
    <source>
        <dbReference type="ARBA" id="ARBA00022737"/>
    </source>
</evidence>
<comment type="caution">
    <text evidence="3">Lacks conserved residue(s) required for the propagation of feature annotation.</text>
</comment>